<feature type="compositionally biased region" description="Low complexity" evidence="10">
    <location>
        <begin position="116"/>
        <end position="132"/>
    </location>
</feature>
<dbReference type="Proteomes" id="UP000534783">
    <property type="component" value="Unassembled WGS sequence"/>
</dbReference>
<reference evidence="12 13" key="1">
    <citation type="journal article" date="2020" name="Nature">
        <title>Bacterial chemolithoautotrophy via manganese oxidation.</title>
        <authorList>
            <person name="Yu H."/>
            <person name="Leadbetter J.R."/>
        </authorList>
    </citation>
    <scope>NUCLEOTIDE SEQUENCE [LARGE SCALE GENOMIC DNA]</scope>
    <source>
        <strain evidence="12 13">Mn-1</strain>
    </source>
</reference>
<dbReference type="InterPro" id="IPR037682">
    <property type="entry name" value="TonB_C"/>
</dbReference>
<evidence type="ECO:0000313" key="12">
    <source>
        <dbReference type="EMBL" id="NKE71729.1"/>
    </source>
</evidence>
<feature type="region of interest" description="Disordered" evidence="10">
    <location>
        <begin position="54"/>
        <end position="183"/>
    </location>
</feature>
<comment type="caution">
    <text evidence="12">The sequence shown here is derived from an EMBL/GenBank/DDBJ whole genome shotgun (WGS) entry which is preliminary data.</text>
</comment>
<dbReference type="PROSITE" id="PS52015">
    <property type="entry name" value="TONB_CTD"/>
    <property type="match status" value="1"/>
</dbReference>
<comment type="subcellular location">
    <subcellularLocation>
        <location evidence="1">Cell inner membrane</location>
        <topology evidence="1">Single-pass membrane protein</topology>
        <orientation evidence="1">Periplasmic side</orientation>
    </subcellularLocation>
</comment>
<keyword evidence="13" id="KW-1185">Reference proteome</keyword>
<feature type="domain" description="TonB C-terminal" evidence="11">
    <location>
        <begin position="200"/>
        <end position="290"/>
    </location>
</feature>
<evidence type="ECO:0000256" key="2">
    <source>
        <dbReference type="ARBA" id="ARBA00006555"/>
    </source>
</evidence>
<feature type="compositionally biased region" description="Low complexity" evidence="10">
    <location>
        <begin position="68"/>
        <end position="77"/>
    </location>
</feature>
<evidence type="ECO:0000259" key="11">
    <source>
        <dbReference type="PROSITE" id="PS52015"/>
    </source>
</evidence>
<dbReference type="Pfam" id="PF03544">
    <property type="entry name" value="TonB_C"/>
    <property type="match status" value="1"/>
</dbReference>
<feature type="compositionally biased region" description="Low complexity" evidence="10">
    <location>
        <begin position="145"/>
        <end position="161"/>
    </location>
</feature>
<sequence length="290" mass="29815">MILLKQIFSGTSIGIFLSTLVHAGLGGGVYYTLTSAVEPSPRVVAELDLSMTSLLPAPPAPPPPPGPGAQAKTTPAPVRTVAKKRAAASSLPQKETPPKPEAIIPPVVSEVSSDLPEVPEAPETPSTEEAPSGVSSVEAQETDAGESAAEEPVSVAAAESGEPGGVTGGIPGGTPGGEMGGVSGGSAGAAGRYLSAAQVAKLPQWVDNLITPRDYPRSARRRGKDGRVLLSVFIDAAGRVRDVRLLQGSDEALNEVALRKVREAVFTPAYNREGEPVACKVTLPIRFHLQ</sequence>
<accession>A0A7X6DR06</accession>
<evidence type="ECO:0000256" key="7">
    <source>
        <dbReference type="ARBA" id="ARBA00022927"/>
    </source>
</evidence>
<evidence type="ECO:0000256" key="3">
    <source>
        <dbReference type="ARBA" id="ARBA00022448"/>
    </source>
</evidence>
<dbReference type="PANTHER" id="PTHR33446">
    <property type="entry name" value="PROTEIN TONB-RELATED"/>
    <property type="match status" value="1"/>
</dbReference>
<evidence type="ECO:0000256" key="5">
    <source>
        <dbReference type="ARBA" id="ARBA00022519"/>
    </source>
</evidence>
<protein>
    <submittedName>
        <fullName evidence="12">Energy transducer TonB</fullName>
    </submittedName>
</protein>
<dbReference type="EMBL" id="VTOW01000002">
    <property type="protein sequence ID" value="NKE71729.1"/>
    <property type="molecule type" value="Genomic_DNA"/>
</dbReference>
<keyword evidence="6" id="KW-0812">Transmembrane</keyword>
<keyword evidence="4" id="KW-1003">Cell membrane</keyword>
<keyword evidence="7" id="KW-0653">Protein transport</keyword>
<evidence type="ECO:0000256" key="9">
    <source>
        <dbReference type="ARBA" id="ARBA00023136"/>
    </source>
</evidence>
<dbReference type="GO" id="GO:0055085">
    <property type="term" value="P:transmembrane transport"/>
    <property type="evidence" value="ECO:0007669"/>
    <property type="project" value="InterPro"/>
</dbReference>
<evidence type="ECO:0000256" key="10">
    <source>
        <dbReference type="SAM" id="MobiDB-lite"/>
    </source>
</evidence>
<dbReference type="InterPro" id="IPR051045">
    <property type="entry name" value="TonB-dependent_transducer"/>
</dbReference>
<keyword evidence="3" id="KW-0813">Transport</keyword>
<dbReference type="RefSeq" id="WP_168060630.1">
    <property type="nucleotide sequence ID" value="NZ_VTOW01000002.1"/>
</dbReference>
<feature type="compositionally biased region" description="Gly residues" evidence="10">
    <location>
        <begin position="162"/>
        <end position="183"/>
    </location>
</feature>
<keyword evidence="5" id="KW-0997">Cell inner membrane</keyword>
<evidence type="ECO:0000256" key="4">
    <source>
        <dbReference type="ARBA" id="ARBA00022475"/>
    </source>
</evidence>
<evidence type="ECO:0000256" key="8">
    <source>
        <dbReference type="ARBA" id="ARBA00022989"/>
    </source>
</evidence>
<comment type="similarity">
    <text evidence="2">Belongs to the TonB family.</text>
</comment>
<dbReference type="NCBIfam" id="TIGR01352">
    <property type="entry name" value="tonB_Cterm"/>
    <property type="match status" value="1"/>
</dbReference>
<keyword evidence="9" id="KW-0472">Membrane</keyword>
<feature type="compositionally biased region" description="Pro residues" evidence="10">
    <location>
        <begin position="56"/>
        <end position="67"/>
    </location>
</feature>
<dbReference type="AlphaFoldDB" id="A0A7X6DR06"/>
<dbReference type="GO" id="GO:0005886">
    <property type="term" value="C:plasma membrane"/>
    <property type="evidence" value="ECO:0007669"/>
    <property type="project" value="UniProtKB-SubCell"/>
</dbReference>
<proteinExistence type="inferred from homology"/>
<organism evidence="12 13">
    <name type="scientific">Candidatus Manganitrophus noduliformans</name>
    <dbReference type="NCBI Taxonomy" id="2606439"/>
    <lineage>
        <taxon>Bacteria</taxon>
        <taxon>Pseudomonadati</taxon>
        <taxon>Nitrospirota</taxon>
        <taxon>Nitrospiria</taxon>
        <taxon>Candidatus Troglogloeales</taxon>
        <taxon>Candidatus Manganitrophaceae</taxon>
        <taxon>Candidatus Manganitrophus</taxon>
    </lineage>
</organism>
<evidence type="ECO:0000313" key="13">
    <source>
        <dbReference type="Proteomes" id="UP000534783"/>
    </source>
</evidence>
<gene>
    <name evidence="12" type="ORF">MNODULE_13360</name>
</gene>
<keyword evidence="8" id="KW-1133">Transmembrane helix</keyword>
<dbReference type="InterPro" id="IPR006260">
    <property type="entry name" value="TonB/TolA_C"/>
</dbReference>
<dbReference type="SUPFAM" id="SSF74653">
    <property type="entry name" value="TolA/TonB C-terminal domain"/>
    <property type="match status" value="1"/>
</dbReference>
<evidence type="ECO:0000256" key="1">
    <source>
        <dbReference type="ARBA" id="ARBA00004383"/>
    </source>
</evidence>
<dbReference type="Gene3D" id="3.30.1150.10">
    <property type="match status" value="1"/>
</dbReference>
<name>A0A7X6DR06_9BACT</name>
<evidence type="ECO:0000256" key="6">
    <source>
        <dbReference type="ARBA" id="ARBA00022692"/>
    </source>
</evidence>
<dbReference type="GO" id="GO:0015031">
    <property type="term" value="P:protein transport"/>
    <property type="evidence" value="ECO:0007669"/>
    <property type="project" value="UniProtKB-KW"/>
</dbReference>